<proteinExistence type="predicted"/>
<evidence type="ECO:0000313" key="2">
    <source>
        <dbReference type="Proteomes" id="UP000447434"/>
    </source>
</evidence>
<keyword evidence="2" id="KW-1185">Reference proteome</keyword>
<reference evidence="2" key="1">
    <citation type="journal article" date="2020" name="Nat. Commun.">
        <title>Genome sequence of the cluster root forming white lupin.</title>
        <authorList>
            <person name="Hufnagel B."/>
            <person name="Marques A."/>
            <person name="Soriano A."/>
            <person name="Marques L."/>
            <person name="Divol F."/>
            <person name="Doumas P."/>
            <person name="Sallet E."/>
            <person name="Mancinotti D."/>
            <person name="Carrere S."/>
            <person name="Marande W."/>
            <person name="Arribat S."/>
            <person name="Keller J."/>
            <person name="Huneau C."/>
            <person name="Blein T."/>
            <person name="Aime D."/>
            <person name="Laguerre M."/>
            <person name="Taylor J."/>
            <person name="Schubert V."/>
            <person name="Nelson M."/>
            <person name="Geu-Flores F."/>
            <person name="Crespi M."/>
            <person name="Gallardo-Guerrero K."/>
            <person name="Delaux P.-M."/>
            <person name="Salse J."/>
            <person name="Berges H."/>
            <person name="Guyot R."/>
            <person name="Gouzy J."/>
            <person name="Peret B."/>
        </authorList>
    </citation>
    <scope>NUCLEOTIDE SEQUENCE [LARGE SCALE GENOMIC DNA]</scope>
    <source>
        <strain evidence="2">cv. Amiga</strain>
    </source>
</reference>
<sequence length="56" mass="6616">MIYFLCIFSIHKSDFDTYRGCESILHNSWIPIAISVIHHVLSILTNDWKFYKVDSP</sequence>
<accession>A0A6A4NTM2</accession>
<organism evidence="1 2">
    <name type="scientific">Lupinus albus</name>
    <name type="common">White lupine</name>
    <name type="synonym">Lupinus termis</name>
    <dbReference type="NCBI Taxonomy" id="3870"/>
    <lineage>
        <taxon>Eukaryota</taxon>
        <taxon>Viridiplantae</taxon>
        <taxon>Streptophyta</taxon>
        <taxon>Embryophyta</taxon>
        <taxon>Tracheophyta</taxon>
        <taxon>Spermatophyta</taxon>
        <taxon>Magnoliopsida</taxon>
        <taxon>eudicotyledons</taxon>
        <taxon>Gunneridae</taxon>
        <taxon>Pentapetalae</taxon>
        <taxon>rosids</taxon>
        <taxon>fabids</taxon>
        <taxon>Fabales</taxon>
        <taxon>Fabaceae</taxon>
        <taxon>Papilionoideae</taxon>
        <taxon>50 kb inversion clade</taxon>
        <taxon>genistoids sensu lato</taxon>
        <taxon>core genistoids</taxon>
        <taxon>Genisteae</taxon>
        <taxon>Lupinus</taxon>
    </lineage>
</organism>
<dbReference type="AlphaFoldDB" id="A0A6A4NTM2"/>
<comment type="caution">
    <text evidence="1">The sequence shown here is derived from an EMBL/GenBank/DDBJ whole genome shotgun (WGS) entry which is preliminary data.</text>
</comment>
<dbReference type="Proteomes" id="UP000447434">
    <property type="component" value="Chromosome 20"/>
</dbReference>
<gene>
    <name evidence="1" type="ORF">Lalb_Chr20g0110421</name>
</gene>
<dbReference type="EMBL" id="WOCE01000020">
    <property type="protein sequence ID" value="KAE9590699.1"/>
    <property type="molecule type" value="Genomic_DNA"/>
</dbReference>
<protein>
    <submittedName>
        <fullName evidence="1">Uncharacterized protein</fullName>
    </submittedName>
</protein>
<evidence type="ECO:0000313" key="1">
    <source>
        <dbReference type="EMBL" id="KAE9590699.1"/>
    </source>
</evidence>
<name>A0A6A4NTM2_LUPAL</name>